<dbReference type="Proteomes" id="UP000799118">
    <property type="component" value="Unassembled WGS sequence"/>
</dbReference>
<gene>
    <name evidence="1" type="ORF">BT96DRAFT_916600</name>
</gene>
<keyword evidence="2" id="KW-1185">Reference proteome</keyword>
<organism evidence="1 2">
    <name type="scientific">Gymnopus androsaceus JB14</name>
    <dbReference type="NCBI Taxonomy" id="1447944"/>
    <lineage>
        <taxon>Eukaryota</taxon>
        <taxon>Fungi</taxon>
        <taxon>Dikarya</taxon>
        <taxon>Basidiomycota</taxon>
        <taxon>Agaricomycotina</taxon>
        <taxon>Agaricomycetes</taxon>
        <taxon>Agaricomycetidae</taxon>
        <taxon>Agaricales</taxon>
        <taxon>Marasmiineae</taxon>
        <taxon>Omphalotaceae</taxon>
        <taxon>Gymnopus</taxon>
    </lineage>
</organism>
<evidence type="ECO:0000313" key="1">
    <source>
        <dbReference type="EMBL" id="KAE9404710.1"/>
    </source>
</evidence>
<dbReference type="EMBL" id="ML769414">
    <property type="protein sequence ID" value="KAE9404710.1"/>
    <property type="molecule type" value="Genomic_DNA"/>
</dbReference>
<accession>A0A6A4I477</accession>
<dbReference type="AlphaFoldDB" id="A0A6A4I477"/>
<sequence>MRDIYFELLTYLFHPALQSDSYTKDAERVSSVTRSFEQKRKNLIRNLNLDRKVKRLEDTEIYAELSQAKDKAEALMRRYEFIRGVKNMSREWSCLNPAGVGGSDTKQYFVWECGKVGGKFKKKMAQYNLVSFGAGFEAYEAEWESPVTTLPSPLRKAFWRPRPPPHMNFVRSDSDPELDTSTGGGSYNFRLTGGKVYVIGWKLSCVWDGVSRKPETAPVIHLDDGDDNFILSDRFSVRLDTSRPTSWHCWVTFVFQSSYRFPDLKLEQRNMNLDDSNTEWS</sequence>
<reference evidence="1" key="1">
    <citation type="journal article" date="2019" name="Environ. Microbiol.">
        <title>Fungal ecological strategies reflected in gene transcription - a case study of two litter decomposers.</title>
        <authorList>
            <person name="Barbi F."/>
            <person name="Kohler A."/>
            <person name="Barry K."/>
            <person name="Baskaran P."/>
            <person name="Daum C."/>
            <person name="Fauchery L."/>
            <person name="Ihrmark K."/>
            <person name="Kuo A."/>
            <person name="LaButti K."/>
            <person name="Lipzen A."/>
            <person name="Morin E."/>
            <person name="Grigoriev I.V."/>
            <person name="Henrissat B."/>
            <person name="Lindahl B."/>
            <person name="Martin F."/>
        </authorList>
    </citation>
    <scope>NUCLEOTIDE SEQUENCE</scope>
    <source>
        <strain evidence="1">JB14</strain>
    </source>
</reference>
<name>A0A6A4I477_9AGAR</name>
<protein>
    <submittedName>
        <fullName evidence="1">Uncharacterized protein</fullName>
    </submittedName>
</protein>
<evidence type="ECO:0000313" key="2">
    <source>
        <dbReference type="Proteomes" id="UP000799118"/>
    </source>
</evidence>
<proteinExistence type="predicted"/>
<dbReference type="OrthoDB" id="3003433at2759"/>